<protein>
    <submittedName>
        <fullName evidence="1">Uncharacterized protein</fullName>
    </submittedName>
</protein>
<name>A0A645GHM9_9ZZZZ</name>
<proteinExistence type="predicted"/>
<accession>A0A645GHM9</accession>
<organism evidence="1">
    <name type="scientific">bioreactor metagenome</name>
    <dbReference type="NCBI Taxonomy" id="1076179"/>
    <lineage>
        <taxon>unclassified sequences</taxon>
        <taxon>metagenomes</taxon>
        <taxon>ecological metagenomes</taxon>
    </lineage>
</organism>
<reference evidence="1" key="1">
    <citation type="submission" date="2019-08" db="EMBL/GenBank/DDBJ databases">
        <authorList>
            <person name="Kucharzyk K."/>
            <person name="Murdoch R.W."/>
            <person name="Higgins S."/>
            <person name="Loffler F."/>
        </authorList>
    </citation>
    <scope>NUCLEOTIDE SEQUENCE</scope>
</reference>
<sequence length="119" mass="13184">MAAGDVLAHEAEEHLALPKVLGYIVDHAHGALCLSGQDEMADDHALFKDAVFIHLHRPHLRKHFVDGALCHVKIVGRGGIPARGDAKGVLKVGQIHVHMALHELQRFQRIEADFRPKIF</sequence>
<gene>
    <name evidence="1" type="ORF">SDC9_173619</name>
</gene>
<evidence type="ECO:0000313" key="1">
    <source>
        <dbReference type="EMBL" id="MPN26195.1"/>
    </source>
</evidence>
<dbReference type="AlphaFoldDB" id="A0A645GHM9"/>
<comment type="caution">
    <text evidence="1">The sequence shown here is derived from an EMBL/GenBank/DDBJ whole genome shotgun (WGS) entry which is preliminary data.</text>
</comment>
<dbReference type="EMBL" id="VSSQ01075646">
    <property type="protein sequence ID" value="MPN26195.1"/>
    <property type="molecule type" value="Genomic_DNA"/>
</dbReference>